<evidence type="ECO:0000256" key="4">
    <source>
        <dbReference type="ARBA" id="ARBA00022525"/>
    </source>
</evidence>
<evidence type="ECO:0000256" key="3">
    <source>
        <dbReference type="ARBA" id="ARBA00012706"/>
    </source>
</evidence>
<name>A0A402BK40_9CHLR</name>
<dbReference type="EMBL" id="BIFT01000002">
    <property type="protein sequence ID" value="GCE31704.1"/>
    <property type="molecule type" value="Genomic_DNA"/>
</dbReference>
<evidence type="ECO:0000256" key="6">
    <source>
        <dbReference type="ARBA" id="ARBA00022801"/>
    </source>
</evidence>
<dbReference type="GO" id="GO:0016985">
    <property type="term" value="F:mannan endo-1,4-beta-mannosidase activity"/>
    <property type="evidence" value="ECO:0007669"/>
    <property type="project" value="TreeGrafter"/>
</dbReference>
<keyword evidence="7" id="KW-0326">Glycosidase</keyword>
<dbReference type="InterPro" id="IPR001547">
    <property type="entry name" value="Glyco_hydro_5"/>
</dbReference>
<comment type="catalytic activity">
    <reaction evidence="1">
        <text>Random hydrolysis of (1-&gt;4)-beta-D-mannosidic linkages in mannans, galactomannans and glucomannans.</text>
        <dbReference type="EC" id="3.2.1.78"/>
    </reaction>
</comment>
<evidence type="ECO:0000256" key="5">
    <source>
        <dbReference type="ARBA" id="ARBA00022729"/>
    </source>
</evidence>
<dbReference type="OrthoDB" id="9801493at2"/>
<dbReference type="InterPro" id="IPR006311">
    <property type="entry name" value="TAT_signal"/>
</dbReference>
<dbReference type="GO" id="GO:0005576">
    <property type="term" value="C:extracellular region"/>
    <property type="evidence" value="ECO:0007669"/>
    <property type="project" value="UniProtKB-SubCell"/>
</dbReference>
<comment type="caution">
    <text evidence="9">The sequence shown here is derived from an EMBL/GenBank/DDBJ whole genome shotgun (WGS) entry which is preliminary data.</text>
</comment>
<sequence length="402" mass="45318">MKDHNYQAARRSFLRTAAAVGIGTAGVALGSPLTASPVLAAEHEEETHGFVGRKKTNFTLDHKTFFFAGTNNYYLHYDSHFMIDDVLTSAAALGLKVIRLWGFIDGKDANGFVMQPTPGVYPEEGYERFDYTVWKAGKLGLKLVVTLTNNWDAFGGMDQYTAWFGSTKHDDFYTNQHIKAAYKNYIQHFVQRKNRYTGRLMKHEPAIMTWELGNEPRCESDPSGNTLLHWADELSRFIKKLDSRHLVAVGDEGFYNEPGNPDWARAGISGVDWKRLIALPAIDYGTFHLYPNDWGKDATWAVQWIKDHIHDAHAAGKPAVLEEFGWRDLATRDAIYRSWTDTVYQEGGNGDQFWILTGLQDDGTLYPNYDGYRVTRSDSTASVLSAHAAQMNAKSGKHGKDE</sequence>
<dbReference type="Gene3D" id="3.20.20.80">
    <property type="entry name" value="Glycosidases"/>
    <property type="match status" value="1"/>
</dbReference>
<dbReference type="EC" id="3.2.1.78" evidence="3"/>
<dbReference type="InterPro" id="IPR045053">
    <property type="entry name" value="MAN-like"/>
</dbReference>
<evidence type="ECO:0000256" key="2">
    <source>
        <dbReference type="ARBA" id="ARBA00004613"/>
    </source>
</evidence>
<evidence type="ECO:0000256" key="1">
    <source>
        <dbReference type="ARBA" id="ARBA00001678"/>
    </source>
</evidence>
<comment type="subcellular location">
    <subcellularLocation>
        <location evidence="2">Secreted</location>
    </subcellularLocation>
</comment>
<feature type="domain" description="Glycoside hydrolase family 5" evidence="8">
    <location>
        <begin position="50"/>
        <end position="328"/>
    </location>
</feature>
<evidence type="ECO:0000313" key="9">
    <source>
        <dbReference type="EMBL" id="GCE31704.1"/>
    </source>
</evidence>
<evidence type="ECO:0000256" key="7">
    <source>
        <dbReference type="ARBA" id="ARBA00023295"/>
    </source>
</evidence>
<dbReference type="PANTHER" id="PTHR31451:SF39">
    <property type="entry name" value="MANNAN ENDO-1,4-BETA-MANNOSIDASE 1"/>
    <property type="match status" value="1"/>
</dbReference>
<dbReference type="AlphaFoldDB" id="A0A402BK40"/>
<dbReference type="PROSITE" id="PS51318">
    <property type="entry name" value="TAT"/>
    <property type="match status" value="1"/>
</dbReference>
<dbReference type="GO" id="GO:0000272">
    <property type="term" value="P:polysaccharide catabolic process"/>
    <property type="evidence" value="ECO:0007669"/>
    <property type="project" value="InterPro"/>
</dbReference>
<keyword evidence="6" id="KW-0378">Hydrolase</keyword>
<dbReference type="Pfam" id="PF26410">
    <property type="entry name" value="GH5_mannosidase"/>
    <property type="match status" value="1"/>
</dbReference>
<accession>A0A402BK40</accession>
<keyword evidence="4" id="KW-0964">Secreted</keyword>
<keyword evidence="5" id="KW-0732">Signal</keyword>
<proteinExistence type="predicted"/>
<dbReference type="PANTHER" id="PTHR31451">
    <property type="match status" value="1"/>
</dbReference>
<reference evidence="10" key="1">
    <citation type="submission" date="2018-12" db="EMBL/GenBank/DDBJ databases">
        <title>Tengunoibacter tsumagoiensis gen. nov., sp. nov., Dictyobacter kobayashii sp. nov., D. alpinus sp. nov., and D. joshuensis sp. nov. and description of Dictyobacteraceae fam. nov. within the order Ktedonobacterales isolated from Tengu-no-mugimeshi.</title>
        <authorList>
            <person name="Wang C.M."/>
            <person name="Zheng Y."/>
            <person name="Sakai Y."/>
            <person name="Toyoda A."/>
            <person name="Minakuchi Y."/>
            <person name="Abe K."/>
            <person name="Yokota A."/>
            <person name="Yabe S."/>
        </authorList>
    </citation>
    <scope>NUCLEOTIDE SEQUENCE [LARGE SCALE GENOMIC DNA]</scope>
    <source>
        <strain evidence="10">Uno16</strain>
    </source>
</reference>
<dbReference type="InterPro" id="IPR017853">
    <property type="entry name" value="GH"/>
</dbReference>
<dbReference type="Proteomes" id="UP000287171">
    <property type="component" value="Unassembled WGS sequence"/>
</dbReference>
<evidence type="ECO:0000313" key="10">
    <source>
        <dbReference type="Proteomes" id="UP000287171"/>
    </source>
</evidence>
<organism evidence="9 10">
    <name type="scientific">Dictyobacter alpinus</name>
    <dbReference type="NCBI Taxonomy" id="2014873"/>
    <lineage>
        <taxon>Bacteria</taxon>
        <taxon>Bacillati</taxon>
        <taxon>Chloroflexota</taxon>
        <taxon>Ktedonobacteria</taxon>
        <taxon>Ktedonobacterales</taxon>
        <taxon>Dictyobacteraceae</taxon>
        <taxon>Dictyobacter</taxon>
    </lineage>
</organism>
<gene>
    <name evidence="9" type="ORF">KDA_71880</name>
</gene>
<dbReference type="SUPFAM" id="SSF51445">
    <property type="entry name" value="(Trans)glycosidases"/>
    <property type="match status" value="1"/>
</dbReference>
<protein>
    <recommendedName>
        <fullName evidence="3">mannan endo-1,4-beta-mannosidase</fullName>
        <ecNumber evidence="3">3.2.1.78</ecNumber>
    </recommendedName>
</protein>
<evidence type="ECO:0000259" key="8">
    <source>
        <dbReference type="Pfam" id="PF26410"/>
    </source>
</evidence>
<dbReference type="RefSeq" id="WP_126631641.1">
    <property type="nucleotide sequence ID" value="NZ_BIFT01000002.1"/>
</dbReference>
<keyword evidence="10" id="KW-1185">Reference proteome</keyword>